<dbReference type="Pfam" id="PF01408">
    <property type="entry name" value="GFO_IDH_MocA"/>
    <property type="match status" value="1"/>
</dbReference>
<dbReference type="RefSeq" id="WP_186771651.1">
    <property type="nucleotide sequence ID" value="NZ_JACOMF010000019.1"/>
</dbReference>
<dbReference type="Pfam" id="PF22725">
    <property type="entry name" value="GFO_IDH_MocA_C3"/>
    <property type="match status" value="1"/>
</dbReference>
<dbReference type="SUPFAM" id="SSF55347">
    <property type="entry name" value="Glyceraldehyde-3-phosphate dehydrogenase-like, C-terminal domain"/>
    <property type="match status" value="1"/>
</dbReference>
<dbReference type="Proteomes" id="UP000600101">
    <property type="component" value="Unassembled WGS sequence"/>
</dbReference>
<keyword evidence="6" id="KW-1185">Reference proteome</keyword>
<dbReference type="InterPro" id="IPR036291">
    <property type="entry name" value="NAD(P)-bd_dom_sf"/>
</dbReference>
<dbReference type="InterPro" id="IPR050984">
    <property type="entry name" value="Gfo/Idh/MocA_domain"/>
</dbReference>
<dbReference type="InterPro" id="IPR055170">
    <property type="entry name" value="GFO_IDH_MocA-like_dom"/>
</dbReference>
<dbReference type="SUPFAM" id="SSF51735">
    <property type="entry name" value="NAD(P)-binding Rossmann-fold domains"/>
    <property type="match status" value="1"/>
</dbReference>
<protein>
    <submittedName>
        <fullName evidence="5">Gfo/Idh/MocA family oxidoreductase</fullName>
    </submittedName>
</protein>
<evidence type="ECO:0000259" key="4">
    <source>
        <dbReference type="Pfam" id="PF22725"/>
    </source>
</evidence>
<dbReference type="Gene3D" id="3.40.50.720">
    <property type="entry name" value="NAD(P)-binding Rossmann-like Domain"/>
    <property type="match status" value="1"/>
</dbReference>
<dbReference type="GO" id="GO:0016491">
    <property type="term" value="F:oxidoreductase activity"/>
    <property type="evidence" value="ECO:0007669"/>
    <property type="project" value="UniProtKB-KW"/>
</dbReference>
<gene>
    <name evidence="5" type="ORF">H7965_16315</name>
</gene>
<dbReference type="PANTHER" id="PTHR22604">
    <property type="entry name" value="OXIDOREDUCTASES"/>
    <property type="match status" value="1"/>
</dbReference>
<dbReference type="PANTHER" id="PTHR22604:SF105">
    <property type="entry name" value="TRANS-1,2-DIHYDROBENZENE-1,2-DIOL DEHYDROGENASE"/>
    <property type="match status" value="1"/>
</dbReference>
<dbReference type="EMBL" id="JACOMF010000019">
    <property type="protein sequence ID" value="MBC4016886.1"/>
    <property type="molecule type" value="Genomic_DNA"/>
</dbReference>
<proteinExistence type="inferred from homology"/>
<evidence type="ECO:0000256" key="1">
    <source>
        <dbReference type="ARBA" id="ARBA00010928"/>
    </source>
</evidence>
<comment type="caution">
    <text evidence="5">The sequence shown here is derived from an EMBL/GenBank/DDBJ whole genome shotgun (WGS) entry which is preliminary data.</text>
</comment>
<evidence type="ECO:0000313" key="6">
    <source>
        <dbReference type="Proteomes" id="UP000600101"/>
    </source>
</evidence>
<evidence type="ECO:0000313" key="5">
    <source>
        <dbReference type="EMBL" id="MBC4016886.1"/>
    </source>
</evidence>
<dbReference type="AlphaFoldDB" id="A0A9X0UEJ7"/>
<dbReference type="Gene3D" id="3.30.360.10">
    <property type="entry name" value="Dihydrodipicolinate Reductase, domain 2"/>
    <property type="match status" value="1"/>
</dbReference>
<dbReference type="GO" id="GO:0000166">
    <property type="term" value="F:nucleotide binding"/>
    <property type="evidence" value="ECO:0007669"/>
    <property type="project" value="InterPro"/>
</dbReference>
<reference evidence="5" key="1">
    <citation type="submission" date="2020-08" db="EMBL/GenBank/DDBJ databases">
        <authorList>
            <person name="Hu Y."/>
            <person name="Nguyen S.V."/>
            <person name="Li F."/>
            <person name="Fanning S."/>
        </authorList>
    </citation>
    <scope>NUCLEOTIDE SEQUENCE</scope>
    <source>
        <strain evidence="5">SYSU D8009</strain>
    </source>
</reference>
<evidence type="ECO:0000259" key="3">
    <source>
        <dbReference type="Pfam" id="PF01408"/>
    </source>
</evidence>
<feature type="domain" description="GFO/IDH/MocA-like oxidoreductase" evidence="4">
    <location>
        <begin position="130"/>
        <end position="253"/>
    </location>
</feature>
<keyword evidence="2" id="KW-0560">Oxidoreductase</keyword>
<dbReference type="InterPro" id="IPR000683">
    <property type="entry name" value="Gfo/Idh/MocA-like_OxRdtase_N"/>
</dbReference>
<comment type="similarity">
    <text evidence="1">Belongs to the Gfo/Idh/MocA family.</text>
</comment>
<organism evidence="5 6">
    <name type="scientific">Siccirubricoccus deserti</name>
    <dbReference type="NCBI Taxonomy" id="2013562"/>
    <lineage>
        <taxon>Bacteria</taxon>
        <taxon>Pseudomonadati</taxon>
        <taxon>Pseudomonadota</taxon>
        <taxon>Alphaproteobacteria</taxon>
        <taxon>Acetobacterales</taxon>
        <taxon>Roseomonadaceae</taxon>
        <taxon>Siccirubricoccus</taxon>
    </lineage>
</organism>
<name>A0A9X0UEJ7_9PROT</name>
<evidence type="ECO:0000256" key="2">
    <source>
        <dbReference type="ARBA" id="ARBA00023002"/>
    </source>
</evidence>
<feature type="domain" description="Gfo/Idh/MocA-like oxidoreductase N-terminal" evidence="3">
    <location>
        <begin position="5"/>
        <end position="120"/>
    </location>
</feature>
<accession>A0A9X0UEJ7</accession>
<sequence>MGLLSWGILGTGRIATQFAAALAHSRTGVLRAVASRGALPPADPAFSGARFHHGYAALLADPAVQAVHIATPHPSHAEWAIRAIEAGKHVLCEKPLAMSAPEAEMVIAAARRHDVFLMEAFMYRTHPQTRRLVEMQAAGAIGRLRLIQASFGYWKPFDAAGRYFNPVLGGGGILDVGGYCTSMARLLAGVAAGQPYLDPEAVQAAALLGRSGVDEVAVATLRFPGKVLAQLSVSVALPQENKLRIFGTEGWIEVESPWFCAGKQGGRASLIRHDTAGRASVTTVETPDWLYAIEADAVAAGIPNRQAAWPGMRWADSLGNMRTLDAWRAAIAG</sequence>